<feature type="compositionally biased region" description="Basic and acidic residues" evidence="1">
    <location>
        <begin position="65"/>
        <end position="74"/>
    </location>
</feature>
<accession>A0A0H2L2Q7</accession>
<dbReference type="EMBL" id="JNBQ01000014">
    <property type="protein sequence ID" value="KLN34447.1"/>
    <property type="molecule type" value="Genomic_DNA"/>
</dbReference>
<evidence type="ECO:0000313" key="3">
    <source>
        <dbReference type="Proteomes" id="UP000035265"/>
    </source>
</evidence>
<name>A0A0H2L2Q7_9MICO</name>
<reference evidence="2 3" key="1">
    <citation type="submission" date="2014-05" db="EMBL/GenBank/DDBJ databases">
        <title>Cellulosimicrobium funkei U11 genome.</title>
        <authorList>
            <person name="Hu C."/>
            <person name="Gong Y."/>
            <person name="Wan W."/>
            <person name="Jiang M."/>
        </authorList>
    </citation>
    <scope>NUCLEOTIDE SEQUENCE [LARGE SCALE GENOMIC DNA]</scope>
    <source>
        <strain evidence="2 3">U11</strain>
    </source>
</reference>
<dbReference type="AlphaFoldDB" id="A0A0H2L2Q7"/>
<keyword evidence="3" id="KW-1185">Reference proteome</keyword>
<evidence type="ECO:0000313" key="2">
    <source>
        <dbReference type="EMBL" id="KLN34447.1"/>
    </source>
</evidence>
<organism evidence="2 3">
    <name type="scientific">Cellulosimicrobium funkei</name>
    <dbReference type="NCBI Taxonomy" id="264251"/>
    <lineage>
        <taxon>Bacteria</taxon>
        <taxon>Bacillati</taxon>
        <taxon>Actinomycetota</taxon>
        <taxon>Actinomycetes</taxon>
        <taxon>Micrococcales</taxon>
        <taxon>Promicromonosporaceae</taxon>
        <taxon>Cellulosimicrobium</taxon>
    </lineage>
</organism>
<comment type="caution">
    <text evidence="2">The sequence shown here is derived from an EMBL/GenBank/DDBJ whole genome shotgun (WGS) entry which is preliminary data.</text>
</comment>
<sequence>MRVVVGEDHAVATAGAQVEPLEVAGHALGREPRDERVLVDEGPVDVAGRGGDEARRLVDPAGPRGGHDCPRTVR</sequence>
<evidence type="ECO:0000256" key="1">
    <source>
        <dbReference type="SAM" id="MobiDB-lite"/>
    </source>
</evidence>
<dbReference type="Proteomes" id="UP000035265">
    <property type="component" value="Unassembled WGS sequence"/>
</dbReference>
<gene>
    <name evidence="2" type="ORF">FB00_12190</name>
</gene>
<protein>
    <submittedName>
        <fullName evidence="2">Uncharacterized protein</fullName>
    </submittedName>
</protein>
<proteinExistence type="predicted"/>
<dbReference type="STRING" id="264251.FB00_12190"/>
<feature type="region of interest" description="Disordered" evidence="1">
    <location>
        <begin position="43"/>
        <end position="74"/>
    </location>
</feature>